<sequence>MARDKQSMSYFYTESDIVTYQNNLIIYMWDRKETIKTEKQTIRKP</sequence>
<comment type="caution">
    <text evidence="1">The sequence shown here is derived from an EMBL/GenBank/DDBJ whole genome shotgun (WGS) entry which is preliminary data.</text>
</comment>
<accession>X1EMN1</accession>
<proteinExistence type="predicted"/>
<gene>
    <name evidence="1" type="ORF">S03H2_22184</name>
</gene>
<dbReference type="EMBL" id="BARU01011904">
    <property type="protein sequence ID" value="GAH34611.1"/>
    <property type="molecule type" value="Genomic_DNA"/>
</dbReference>
<reference evidence="1" key="1">
    <citation type="journal article" date="2014" name="Front. Microbiol.">
        <title>High frequency of phylogenetically diverse reductive dehalogenase-homologous genes in deep subseafloor sedimentary metagenomes.</title>
        <authorList>
            <person name="Kawai M."/>
            <person name="Futagami T."/>
            <person name="Toyoda A."/>
            <person name="Takaki Y."/>
            <person name="Nishi S."/>
            <person name="Hori S."/>
            <person name="Arai W."/>
            <person name="Tsubouchi T."/>
            <person name="Morono Y."/>
            <person name="Uchiyama I."/>
            <person name="Ito T."/>
            <person name="Fujiyama A."/>
            <person name="Inagaki F."/>
            <person name="Takami H."/>
        </authorList>
    </citation>
    <scope>NUCLEOTIDE SEQUENCE</scope>
    <source>
        <strain evidence="1">Expedition CK06-06</strain>
    </source>
</reference>
<organism evidence="1">
    <name type="scientific">marine sediment metagenome</name>
    <dbReference type="NCBI Taxonomy" id="412755"/>
    <lineage>
        <taxon>unclassified sequences</taxon>
        <taxon>metagenomes</taxon>
        <taxon>ecological metagenomes</taxon>
    </lineage>
</organism>
<dbReference type="AlphaFoldDB" id="X1EMN1"/>
<evidence type="ECO:0000313" key="1">
    <source>
        <dbReference type="EMBL" id="GAH34611.1"/>
    </source>
</evidence>
<name>X1EMN1_9ZZZZ</name>
<protein>
    <submittedName>
        <fullName evidence="1">Uncharacterized protein</fullName>
    </submittedName>
</protein>